<dbReference type="InterPro" id="IPR041561">
    <property type="entry name" value="PglD_N"/>
</dbReference>
<proteinExistence type="inferred from homology"/>
<accession>A0ABS9E1V8</accession>
<dbReference type="PANTHER" id="PTHR43300:SF7">
    <property type="entry name" value="UDP-N-ACETYLBACILLOSAMINE N-ACETYLTRANSFERASE"/>
    <property type="match status" value="1"/>
</dbReference>
<comment type="caution">
    <text evidence="3">The sequence shown here is derived from an EMBL/GenBank/DDBJ whole genome shotgun (WGS) entry which is preliminary data.</text>
</comment>
<dbReference type="EMBL" id="JAKGBZ010000027">
    <property type="protein sequence ID" value="MCF3947637.1"/>
    <property type="molecule type" value="Genomic_DNA"/>
</dbReference>
<keyword evidence="4" id="KW-1185">Reference proteome</keyword>
<sequence length="247" mass="26616">MTNKIILYGSTGHALAVREQINRVFAHRGHDIVAYIDDYRATENARVDGVPVIGFEQWRDEFRDIPVIITVGDPRSRRKLAAKIEAAGGIFASMVGDWPSIAGDFRHGEGCFTGGPNYIGPNVRIGQHVQVQPMAALGHDSKVGDFTTICSSNIAGWVIIEEEVFIGIGVAIVHGTEARPIRIGRGAYVCAGAVVTKSVPPGTKVAGNPARDVSLAALRKRRWIASPSARDDVRAQGSVNGIRQIKE</sequence>
<protein>
    <recommendedName>
        <fullName evidence="2">PglD N-terminal domain-containing protein</fullName>
    </recommendedName>
</protein>
<evidence type="ECO:0000313" key="3">
    <source>
        <dbReference type="EMBL" id="MCF3947637.1"/>
    </source>
</evidence>
<gene>
    <name evidence="3" type="ORF">L2A60_13215</name>
</gene>
<dbReference type="PANTHER" id="PTHR43300">
    <property type="entry name" value="ACETYLTRANSFERASE"/>
    <property type="match status" value="1"/>
</dbReference>
<comment type="similarity">
    <text evidence="1">Belongs to the transferase hexapeptide repeat family.</text>
</comment>
<name>A0ABS9E1V8_9PROT</name>
<dbReference type="RefSeq" id="WP_235704890.1">
    <property type="nucleotide sequence ID" value="NZ_JAKGBZ010000027.1"/>
</dbReference>
<dbReference type="CDD" id="cd03360">
    <property type="entry name" value="LbH_AT_putative"/>
    <property type="match status" value="1"/>
</dbReference>
<evidence type="ECO:0000256" key="1">
    <source>
        <dbReference type="ARBA" id="ARBA00007274"/>
    </source>
</evidence>
<dbReference type="Gene3D" id="3.40.50.20">
    <property type="match status" value="1"/>
</dbReference>
<dbReference type="InterPro" id="IPR011004">
    <property type="entry name" value="Trimer_LpxA-like_sf"/>
</dbReference>
<evidence type="ECO:0000313" key="4">
    <source>
        <dbReference type="Proteomes" id="UP001521209"/>
    </source>
</evidence>
<evidence type="ECO:0000259" key="2">
    <source>
        <dbReference type="Pfam" id="PF17836"/>
    </source>
</evidence>
<dbReference type="InterPro" id="IPR020019">
    <property type="entry name" value="AcTrfase_PglD-like"/>
</dbReference>
<dbReference type="Gene3D" id="2.160.10.10">
    <property type="entry name" value="Hexapeptide repeat proteins"/>
    <property type="match status" value="1"/>
</dbReference>
<reference evidence="3 4" key="1">
    <citation type="submission" date="2022-01" db="EMBL/GenBank/DDBJ databases">
        <authorList>
            <person name="Won M."/>
            <person name="Kim S.-J."/>
            <person name="Kwon S.-W."/>
        </authorList>
    </citation>
    <scope>NUCLEOTIDE SEQUENCE [LARGE SCALE GENOMIC DNA]</scope>
    <source>
        <strain evidence="3 4">KCTC 23505</strain>
    </source>
</reference>
<feature type="domain" description="PglD N-terminal" evidence="2">
    <location>
        <begin position="4"/>
        <end position="83"/>
    </location>
</feature>
<dbReference type="SUPFAM" id="SSF51161">
    <property type="entry name" value="Trimeric LpxA-like enzymes"/>
    <property type="match status" value="1"/>
</dbReference>
<dbReference type="Proteomes" id="UP001521209">
    <property type="component" value="Unassembled WGS sequence"/>
</dbReference>
<dbReference type="Pfam" id="PF17836">
    <property type="entry name" value="PglD_N"/>
    <property type="match status" value="1"/>
</dbReference>
<dbReference type="InterPro" id="IPR050179">
    <property type="entry name" value="Trans_hexapeptide_repeat"/>
</dbReference>
<organism evidence="3 4">
    <name type="scientific">Acidiphilium iwatense</name>
    <dbReference type="NCBI Taxonomy" id="768198"/>
    <lineage>
        <taxon>Bacteria</taxon>
        <taxon>Pseudomonadati</taxon>
        <taxon>Pseudomonadota</taxon>
        <taxon>Alphaproteobacteria</taxon>
        <taxon>Acetobacterales</taxon>
        <taxon>Acidocellaceae</taxon>
        <taxon>Acidiphilium</taxon>
    </lineage>
</organism>